<protein>
    <submittedName>
        <fullName evidence="6">ATP-binding cassette domain-containing protein</fullName>
    </submittedName>
</protein>
<evidence type="ECO:0000256" key="2">
    <source>
        <dbReference type="ARBA" id="ARBA00022448"/>
    </source>
</evidence>
<organism evidence="6 7">
    <name type="scientific">Microbacterium croceum</name>
    <dbReference type="NCBI Taxonomy" id="2851645"/>
    <lineage>
        <taxon>Bacteria</taxon>
        <taxon>Bacillati</taxon>
        <taxon>Actinomycetota</taxon>
        <taxon>Actinomycetes</taxon>
        <taxon>Micrococcales</taxon>
        <taxon>Microbacteriaceae</taxon>
        <taxon>Microbacterium</taxon>
    </lineage>
</organism>
<dbReference type="RefSeq" id="WP_247629393.1">
    <property type="nucleotide sequence ID" value="NZ_JAHWXN010000001.1"/>
</dbReference>
<evidence type="ECO:0000256" key="3">
    <source>
        <dbReference type="ARBA" id="ARBA00022741"/>
    </source>
</evidence>
<dbReference type="SUPFAM" id="SSF52540">
    <property type="entry name" value="P-loop containing nucleoside triphosphate hydrolases"/>
    <property type="match status" value="1"/>
</dbReference>
<keyword evidence="3" id="KW-0547">Nucleotide-binding</keyword>
<proteinExistence type="inferred from homology"/>
<dbReference type="GO" id="GO:0005524">
    <property type="term" value="F:ATP binding"/>
    <property type="evidence" value="ECO:0007669"/>
    <property type="project" value="UniProtKB-KW"/>
</dbReference>
<keyword evidence="2" id="KW-0813">Transport</keyword>
<evidence type="ECO:0000313" key="7">
    <source>
        <dbReference type="Proteomes" id="UP001300096"/>
    </source>
</evidence>
<evidence type="ECO:0000256" key="4">
    <source>
        <dbReference type="ARBA" id="ARBA00022840"/>
    </source>
</evidence>
<dbReference type="InterPro" id="IPR003593">
    <property type="entry name" value="AAA+_ATPase"/>
</dbReference>
<comment type="caution">
    <text evidence="6">The sequence shown here is derived from an EMBL/GenBank/DDBJ whole genome shotgun (WGS) entry which is preliminary data.</text>
</comment>
<dbReference type="InterPro" id="IPR027417">
    <property type="entry name" value="P-loop_NTPase"/>
</dbReference>
<evidence type="ECO:0000256" key="1">
    <source>
        <dbReference type="ARBA" id="ARBA00005417"/>
    </source>
</evidence>
<sequence>MSAVPSASTAAPTVELDDVSVAFTSGIGTNRREVRAMSHVSFAVAPGETLGLVGESGSGKTTTGSVVLGLQRPDSGAVRFQGAPLARSLRSRAGRMQAVLQHPRWALDPRSTVLSSVLEPLLVHERRSSAADERAVAMLERVGLPSSFAARRPHQLSGGQLQRVSVARALVTHPAFIVFDEAVSALDVSVQAQILNLIQDLQAEHGFAALFISHDLAAVRYISHHLAVMRAGEIVEHAPAEVFYDLPSHPYSRQLFQELSS</sequence>
<name>A0ABT0FE23_9MICO</name>
<dbReference type="Gene3D" id="3.40.50.300">
    <property type="entry name" value="P-loop containing nucleotide triphosphate hydrolases"/>
    <property type="match status" value="1"/>
</dbReference>
<evidence type="ECO:0000259" key="5">
    <source>
        <dbReference type="PROSITE" id="PS50893"/>
    </source>
</evidence>
<accession>A0ABT0FE23</accession>
<gene>
    <name evidence="6" type="ORF">KZC51_07610</name>
</gene>
<dbReference type="InterPro" id="IPR017871">
    <property type="entry name" value="ABC_transporter-like_CS"/>
</dbReference>
<dbReference type="SMART" id="SM00382">
    <property type="entry name" value="AAA"/>
    <property type="match status" value="1"/>
</dbReference>
<dbReference type="InterPro" id="IPR050319">
    <property type="entry name" value="ABC_transp_ATP-bind"/>
</dbReference>
<dbReference type="CDD" id="cd03257">
    <property type="entry name" value="ABC_NikE_OppD_transporters"/>
    <property type="match status" value="1"/>
</dbReference>
<feature type="domain" description="ABC transporter" evidence="5">
    <location>
        <begin position="14"/>
        <end position="256"/>
    </location>
</feature>
<reference evidence="6 7" key="1">
    <citation type="submission" date="2021-06" db="EMBL/GenBank/DDBJ databases">
        <title>Genome-based taxonomic framework of Microbacterium strains isolated from marine environment, the description of four new species and reclassification of four preexisting species.</title>
        <authorList>
            <person name="Lee S.D."/>
            <person name="Kim S.-M."/>
            <person name="Byeon Y.-S."/>
            <person name="Yang H.L."/>
            <person name="Kim I.S."/>
        </authorList>
    </citation>
    <scope>NUCLEOTIDE SEQUENCE [LARGE SCALE GENOMIC DNA]</scope>
    <source>
        <strain evidence="6 7">SSW1-49</strain>
    </source>
</reference>
<dbReference type="EMBL" id="JAHWXN010000001">
    <property type="protein sequence ID" value="MCK2036001.1"/>
    <property type="molecule type" value="Genomic_DNA"/>
</dbReference>
<dbReference type="Proteomes" id="UP001300096">
    <property type="component" value="Unassembled WGS sequence"/>
</dbReference>
<comment type="similarity">
    <text evidence="1">Belongs to the ABC transporter superfamily.</text>
</comment>
<dbReference type="PROSITE" id="PS00211">
    <property type="entry name" value="ABC_TRANSPORTER_1"/>
    <property type="match status" value="1"/>
</dbReference>
<dbReference type="PANTHER" id="PTHR43776:SF7">
    <property type="entry name" value="D,D-DIPEPTIDE TRANSPORT ATP-BINDING PROTEIN DDPF-RELATED"/>
    <property type="match status" value="1"/>
</dbReference>
<keyword evidence="7" id="KW-1185">Reference proteome</keyword>
<dbReference type="InterPro" id="IPR003439">
    <property type="entry name" value="ABC_transporter-like_ATP-bd"/>
</dbReference>
<dbReference type="PANTHER" id="PTHR43776">
    <property type="entry name" value="TRANSPORT ATP-BINDING PROTEIN"/>
    <property type="match status" value="1"/>
</dbReference>
<dbReference type="PROSITE" id="PS50893">
    <property type="entry name" value="ABC_TRANSPORTER_2"/>
    <property type="match status" value="1"/>
</dbReference>
<evidence type="ECO:0000313" key="6">
    <source>
        <dbReference type="EMBL" id="MCK2036001.1"/>
    </source>
</evidence>
<keyword evidence="4 6" id="KW-0067">ATP-binding</keyword>
<dbReference type="Pfam" id="PF00005">
    <property type="entry name" value="ABC_tran"/>
    <property type="match status" value="1"/>
</dbReference>